<gene>
    <name evidence="2" type="ORF">VVAX_06459</name>
</gene>
<proteinExistence type="predicted"/>
<dbReference type="InterPro" id="IPR029058">
    <property type="entry name" value="AB_hydrolase_fold"/>
</dbReference>
<dbReference type="SUPFAM" id="SSF53474">
    <property type="entry name" value="alpha/beta-Hydrolases"/>
    <property type="match status" value="1"/>
</dbReference>
<dbReference type="GO" id="GO:0006629">
    <property type="term" value="P:lipid metabolic process"/>
    <property type="evidence" value="ECO:0007669"/>
    <property type="project" value="InterPro"/>
</dbReference>
<dbReference type="EMBL" id="LR743508">
    <property type="protein sequence ID" value="CAA2110199.1"/>
    <property type="molecule type" value="Genomic_DNA"/>
</dbReference>
<dbReference type="AlphaFoldDB" id="A0A679JSB8"/>
<accession>A0A679JSB8</accession>
<dbReference type="InterPro" id="IPR002921">
    <property type="entry name" value="Fungal_lipase-type"/>
</dbReference>
<evidence type="ECO:0000313" key="2">
    <source>
        <dbReference type="EMBL" id="CAA2110199.1"/>
    </source>
</evidence>
<sequence>MPSRKSGGSRPAPSIVRRLLCAGAGALVLCLLHGCVSLTQSQEVALSREPGERVLGHSVDVGVEARKHWEFAWLSARAYNAHYIEATGVAPEPSRLQSGSAGVQGLKVERTCPNPDDVLSNAQWQPWRDFPGPQDGDLARRLNKAHLRVEVWEHPSTRRVVVAFGGTVFTNASDWLSNIRWFLPEREDEYTMIQKDFVKAFVARYKARAADPRNAHLQGSGGGVKLYATGHSLGGGLAQQFAYALPADADVPRVERVYAFDPSPVTGYYSVDETVREPNASRLEIDRIYERGEVLAFVRSITSFVVPPAANAPKIRSVRYALFYSVGTSWNIVGAHSIPRLACELDEAKNRAEPPARAATAPAD</sequence>
<protein>
    <recommendedName>
        <fullName evidence="1">Fungal lipase-type domain-containing protein</fullName>
    </recommendedName>
</protein>
<dbReference type="Pfam" id="PF01764">
    <property type="entry name" value="Lipase_3"/>
    <property type="match status" value="1"/>
</dbReference>
<dbReference type="Gene3D" id="3.40.50.1820">
    <property type="entry name" value="alpha/beta hydrolase"/>
    <property type="match status" value="1"/>
</dbReference>
<feature type="domain" description="Fungal lipase-type" evidence="1">
    <location>
        <begin position="161"/>
        <end position="274"/>
    </location>
</feature>
<reference evidence="2" key="1">
    <citation type="submission" date="2019-12" db="EMBL/GenBank/DDBJ databases">
        <authorList>
            <person name="Cremers G."/>
        </authorList>
    </citation>
    <scope>NUCLEOTIDE SEQUENCE</scope>
    <source>
        <strain evidence="2">Vvax</strain>
    </source>
</reference>
<name>A0A679JSB8_VARPD</name>
<evidence type="ECO:0000259" key="1">
    <source>
        <dbReference type="Pfam" id="PF01764"/>
    </source>
</evidence>
<organism evidence="2">
    <name type="scientific">Variovorax paradoxus</name>
    <dbReference type="NCBI Taxonomy" id="34073"/>
    <lineage>
        <taxon>Bacteria</taxon>
        <taxon>Pseudomonadati</taxon>
        <taxon>Pseudomonadota</taxon>
        <taxon>Betaproteobacteria</taxon>
        <taxon>Burkholderiales</taxon>
        <taxon>Comamonadaceae</taxon>
        <taxon>Variovorax</taxon>
    </lineage>
</organism>